<keyword evidence="4" id="KW-1185">Reference proteome</keyword>
<feature type="chain" id="PRO_5021499197" description="Chaplin domain-containing protein" evidence="2">
    <location>
        <begin position="27"/>
        <end position="120"/>
    </location>
</feature>
<dbReference type="AlphaFoldDB" id="A0A4Y3RRY9"/>
<comment type="caution">
    <text evidence="3">The sequence shown here is derived from an EMBL/GenBank/DDBJ whole genome shotgun (WGS) entry which is preliminary data.</text>
</comment>
<evidence type="ECO:0000313" key="4">
    <source>
        <dbReference type="Proteomes" id="UP000315226"/>
    </source>
</evidence>
<sequence length="120" mass="11513">MRIIRGLLVAVSAGALTLGMVGTSHALGGEGDTLTDSCKGTFGACTQTLSFAPELLGDVSLLDTARILDTSGLIGTRGLINTGALLGTTGETAATGTTAATATPAATGTTAATGKTAATG</sequence>
<proteinExistence type="predicted"/>
<feature type="signal peptide" evidence="2">
    <location>
        <begin position="1"/>
        <end position="26"/>
    </location>
</feature>
<evidence type="ECO:0008006" key="5">
    <source>
        <dbReference type="Google" id="ProtNLM"/>
    </source>
</evidence>
<evidence type="ECO:0000256" key="2">
    <source>
        <dbReference type="SAM" id="SignalP"/>
    </source>
</evidence>
<organism evidence="3 4">
    <name type="scientific">Streptomyces gardneri</name>
    <dbReference type="NCBI Taxonomy" id="66892"/>
    <lineage>
        <taxon>Bacteria</taxon>
        <taxon>Bacillati</taxon>
        <taxon>Actinomycetota</taxon>
        <taxon>Actinomycetes</taxon>
        <taxon>Kitasatosporales</taxon>
        <taxon>Streptomycetaceae</taxon>
        <taxon>Streptomyces</taxon>
    </lineage>
</organism>
<evidence type="ECO:0000256" key="1">
    <source>
        <dbReference type="SAM" id="MobiDB-lite"/>
    </source>
</evidence>
<keyword evidence="2" id="KW-0732">Signal</keyword>
<dbReference type="Proteomes" id="UP000315226">
    <property type="component" value="Unassembled WGS sequence"/>
</dbReference>
<protein>
    <recommendedName>
        <fullName evidence="5">Chaplin domain-containing protein</fullName>
    </recommendedName>
</protein>
<dbReference type="OrthoDB" id="4321297at2"/>
<dbReference type="EMBL" id="BJMN01000043">
    <property type="protein sequence ID" value="GEB60486.1"/>
    <property type="molecule type" value="Genomic_DNA"/>
</dbReference>
<name>A0A4Y3RRY9_9ACTN</name>
<gene>
    <name evidence="3" type="ORF">SGA01_60910</name>
</gene>
<accession>A0A4Y3RRY9</accession>
<reference evidence="3 4" key="1">
    <citation type="submission" date="2019-06" db="EMBL/GenBank/DDBJ databases">
        <title>Whole genome shotgun sequence of Streptomyces gardneri NBRC 12865.</title>
        <authorList>
            <person name="Hosoyama A."/>
            <person name="Uohara A."/>
            <person name="Ohji S."/>
            <person name="Ichikawa N."/>
        </authorList>
    </citation>
    <scope>NUCLEOTIDE SEQUENCE [LARGE SCALE GENOMIC DNA]</scope>
    <source>
        <strain evidence="3 4">NBRC 12865</strain>
    </source>
</reference>
<feature type="region of interest" description="Disordered" evidence="1">
    <location>
        <begin position="96"/>
        <end position="120"/>
    </location>
</feature>
<evidence type="ECO:0000313" key="3">
    <source>
        <dbReference type="EMBL" id="GEB60486.1"/>
    </source>
</evidence>
<dbReference type="RefSeq" id="WP_141300302.1">
    <property type="nucleotide sequence ID" value="NZ_BJMN01000043.1"/>
</dbReference>